<dbReference type="WBParaSite" id="GPUH_0000356601-mRNA-1">
    <property type="protein sequence ID" value="GPUH_0000356601-mRNA-1"/>
    <property type="gene ID" value="GPUH_0000356601"/>
</dbReference>
<accession>A0A183D4B9</accession>
<reference evidence="4" key="1">
    <citation type="submission" date="2016-06" db="UniProtKB">
        <authorList>
            <consortium name="WormBaseParasite"/>
        </authorList>
    </citation>
    <scope>IDENTIFICATION</scope>
</reference>
<dbReference type="AlphaFoldDB" id="A0A183D4B9"/>
<dbReference type="Proteomes" id="UP000271098">
    <property type="component" value="Unassembled WGS sequence"/>
</dbReference>
<evidence type="ECO:0000256" key="1">
    <source>
        <dbReference type="SAM" id="Phobius"/>
    </source>
</evidence>
<keyword evidence="3" id="KW-1185">Reference proteome</keyword>
<name>A0A183D4B9_9BILA</name>
<feature type="transmembrane region" description="Helical" evidence="1">
    <location>
        <begin position="21"/>
        <end position="48"/>
    </location>
</feature>
<evidence type="ECO:0000313" key="4">
    <source>
        <dbReference type="WBParaSite" id="GPUH_0000356601-mRNA-1"/>
    </source>
</evidence>
<proteinExistence type="predicted"/>
<evidence type="ECO:0000313" key="3">
    <source>
        <dbReference type="Proteomes" id="UP000271098"/>
    </source>
</evidence>
<feature type="transmembrane region" description="Helical" evidence="1">
    <location>
        <begin position="54"/>
        <end position="74"/>
    </location>
</feature>
<sequence length="89" mass="10297">MMYVFMCMCVYVQNRPMISNMYLSTLDYAATFCGLFVSCYMLFVSFYMVGNDSYKWYTVNIFVVCLAGSIIKLADFVVQHTVTSVYHPV</sequence>
<reference evidence="2 3" key="2">
    <citation type="submission" date="2018-11" db="EMBL/GenBank/DDBJ databases">
        <authorList>
            <consortium name="Pathogen Informatics"/>
        </authorList>
    </citation>
    <scope>NUCLEOTIDE SEQUENCE [LARGE SCALE GENOMIC DNA]</scope>
</reference>
<gene>
    <name evidence="2" type="ORF">GPUH_LOCUS3560</name>
</gene>
<keyword evidence="1" id="KW-0472">Membrane</keyword>
<organism evidence="4">
    <name type="scientific">Gongylonema pulchrum</name>
    <dbReference type="NCBI Taxonomy" id="637853"/>
    <lineage>
        <taxon>Eukaryota</taxon>
        <taxon>Metazoa</taxon>
        <taxon>Ecdysozoa</taxon>
        <taxon>Nematoda</taxon>
        <taxon>Chromadorea</taxon>
        <taxon>Rhabditida</taxon>
        <taxon>Spirurina</taxon>
        <taxon>Spiruromorpha</taxon>
        <taxon>Spiruroidea</taxon>
        <taxon>Gongylonematidae</taxon>
        <taxon>Gongylonema</taxon>
    </lineage>
</organism>
<keyword evidence="1" id="KW-0812">Transmembrane</keyword>
<dbReference type="EMBL" id="UYRT01006181">
    <property type="protein sequence ID" value="VDK40017.1"/>
    <property type="molecule type" value="Genomic_DNA"/>
</dbReference>
<protein>
    <submittedName>
        <fullName evidence="4">MARVEL domain-containing protein</fullName>
    </submittedName>
</protein>
<keyword evidence="1" id="KW-1133">Transmembrane helix</keyword>
<evidence type="ECO:0000313" key="2">
    <source>
        <dbReference type="EMBL" id="VDK40017.1"/>
    </source>
</evidence>